<keyword evidence="2" id="KW-1185">Reference proteome</keyword>
<evidence type="ECO:0000313" key="1">
    <source>
        <dbReference type="EMBL" id="KAK4297731.1"/>
    </source>
</evidence>
<gene>
    <name evidence="1" type="ORF">Pmani_029873</name>
</gene>
<sequence>MEKKQKTSEGECEVSPEMGHNVLFWAVSGGVRVGVWLGVGWRSWVFVCLDNVGEMGRGSGRVVSGRGSEDARVGVHVVCGGVVEGVVGVHVVCGGGSGWSVVCGGGSGWSVVCGGGSGWGVVCGGVVEGV</sequence>
<evidence type="ECO:0000313" key="2">
    <source>
        <dbReference type="Proteomes" id="UP001292094"/>
    </source>
</evidence>
<dbReference type="Proteomes" id="UP001292094">
    <property type="component" value="Unassembled WGS sequence"/>
</dbReference>
<name>A0AAE1NYK2_9EUCA</name>
<proteinExistence type="predicted"/>
<reference evidence="1" key="1">
    <citation type="submission" date="2023-11" db="EMBL/GenBank/DDBJ databases">
        <title>Genome assemblies of two species of porcelain crab, Petrolisthes cinctipes and Petrolisthes manimaculis (Anomura: Porcellanidae).</title>
        <authorList>
            <person name="Angst P."/>
        </authorList>
    </citation>
    <scope>NUCLEOTIDE SEQUENCE</scope>
    <source>
        <strain evidence="1">PB745_02</strain>
        <tissue evidence="1">Gill</tissue>
    </source>
</reference>
<accession>A0AAE1NYK2</accession>
<dbReference type="AlphaFoldDB" id="A0AAE1NYK2"/>
<dbReference type="EMBL" id="JAWZYT010003578">
    <property type="protein sequence ID" value="KAK4297731.1"/>
    <property type="molecule type" value="Genomic_DNA"/>
</dbReference>
<protein>
    <submittedName>
        <fullName evidence="1">Uncharacterized protein</fullName>
    </submittedName>
</protein>
<organism evidence="1 2">
    <name type="scientific">Petrolisthes manimaculis</name>
    <dbReference type="NCBI Taxonomy" id="1843537"/>
    <lineage>
        <taxon>Eukaryota</taxon>
        <taxon>Metazoa</taxon>
        <taxon>Ecdysozoa</taxon>
        <taxon>Arthropoda</taxon>
        <taxon>Crustacea</taxon>
        <taxon>Multicrustacea</taxon>
        <taxon>Malacostraca</taxon>
        <taxon>Eumalacostraca</taxon>
        <taxon>Eucarida</taxon>
        <taxon>Decapoda</taxon>
        <taxon>Pleocyemata</taxon>
        <taxon>Anomura</taxon>
        <taxon>Galatheoidea</taxon>
        <taxon>Porcellanidae</taxon>
        <taxon>Petrolisthes</taxon>
    </lineage>
</organism>
<comment type="caution">
    <text evidence="1">The sequence shown here is derived from an EMBL/GenBank/DDBJ whole genome shotgun (WGS) entry which is preliminary data.</text>
</comment>